<reference evidence="2 3" key="1">
    <citation type="submission" date="2021-01" db="EMBL/GenBank/DDBJ databases">
        <title>Whole genome shotgun sequence of Actinoplanes humidus NBRC 14915.</title>
        <authorList>
            <person name="Komaki H."/>
            <person name="Tamura T."/>
        </authorList>
    </citation>
    <scope>NUCLEOTIDE SEQUENCE [LARGE SCALE GENOMIC DNA]</scope>
    <source>
        <strain evidence="2 3">NBRC 14915</strain>
    </source>
</reference>
<keyword evidence="3" id="KW-1185">Reference proteome</keyword>
<sequence>MFVGYAFLQDRRGRIRHRRGDAEQDRDDNPHEFDRTRGRLPGASSLCGSPVGARLPRKQYSTRTGSLAISDRDRGESV</sequence>
<proteinExistence type="predicted"/>
<feature type="region of interest" description="Disordered" evidence="1">
    <location>
        <begin position="13"/>
        <end position="78"/>
    </location>
</feature>
<evidence type="ECO:0000256" key="1">
    <source>
        <dbReference type="SAM" id="MobiDB-lite"/>
    </source>
</evidence>
<gene>
    <name evidence="2" type="ORF">Ahu01nite_024980</name>
</gene>
<comment type="caution">
    <text evidence="2">The sequence shown here is derived from an EMBL/GenBank/DDBJ whole genome shotgun (WGS) entry which is preliminary data.</text>
</comment>
<dbReference type="EMBL" id="BOMN01000029">
    <property type="protein sequence ID" value="GIE19396.1"/>
    <property type="molecule type" value="Genomic_DNA"/>
</dbReference>
<evidence type="ECO:0000313" key="3">
    <source>
        <dbReference type="Proteomes" id="UP000603200"/>
    </source>
</evidence>
<evidence type="ECO:0000313" key="2">
    <source>
        <dbReference type="EMBL" id="GIE19396.1"/>
    </source>
</evidence>
<protein>
    <submittedName>
        <fullName evidence="2">Uncharacterized protein</fullName>
    </submittedName>
</protein>
<dbReference type="Proteomes" id="UP000603200">
    <property type="component" value="Unassembled WGS sequence"/>
</dbReference>
<organism evidence="2 3">
    <name type="scientific">Winogradskya humida</name>
    <dbReference type="NCBI Taxonomy" id="113566"/>
    <lineage>
        <taxon>Bacteria</taxon>
        <taxon>Bacillati</taxon>
        <taxon>Actinomycetota</taxon>
        <taxon>Actinomycetes</taxon>
        <taxon>Micromonosporales</taxon>
        <taxon>Micromonosporaceae</taxon>
        <taxon>Winogradskya</taxon>
    </lineage>
</organism>
<name>A0ABQ3ZLC3_9ACTN</name>
<feature type="compositionally biased region" description="Basic and acidic residues" evidence="1">
    <location>
        <begin position="20"/>
        <end position="37"/>
    </location>
</feature>
<accession>A0ABQ3ZLC3</accession>